<name>A0A2T5BZS7_9BACT</name>
<organism evidence="2 3">
    <name type="scientific">Mangrovibacterium marinum</name>
    <dbReference type="NCBI Taxonomy" id="1639118"/>
    <lineage>
        <taxon>Bacteria</taxon>
        <taxon>Pseudomonadati</taxon>
        <taxon>Bacteroidota</taxon>
        <taxon>Bacteroidia</taxon>
        <taxon>Marinilabiliales</taxon>
        <taxon>Prolixibacteraceae</taxon>
        <taxon>Mangrovibacterium</taxon>
    </lineage>
</organism>
<dbReference type="InterPro" id="IPR035093">
    <property type="entry name" value="RelE/ParE_toxin_dom_sf"/>
</dbReference>
<dbReference type="EMBL" id="QAAD01000013">
    <property type="protein sequence ID" value="PTN07809.1"/>
    <property type="molecule type" value="Genomic_DNA"/>
</dbReference>
<protein>
    <submittedName>
        <fullName evidence="2">ParE-like toxin of type II ParDE toxin-antitoxin system</fullName>
    </submittedName>
</protein>
<evidence type="ECO:0000313" key="2">
    <source>
        <dbReference type="EMBL" id="PTN07809.1"/>
    </source>
</evidence>
<dbReference type="RefSeq" id="WP_107823007.1">
    <property type="nucleotide sequence ID" value="NZ_OY782574.1"/>
</dbReference>
<comment type="caution">
    <text evidence="2">The sequence shown here is derived from an EMBL/GenBank/DDBJ whole genome shotgun (WGS) entry which is preliminary data.</text>
</comment>
<evidence type="ECO:0000313" key="3">
    <source>
        <dbReference type="Proteomes" id="UP000243525"/>
    </source>
</evidence>
<dbReference type="Pfam" id="PF05016">
    <property type="entry name" value="ParE_toxin"/>
    <property type="match status" value="1"/>
</dbReference>
<accession>A0A2T5BZS7</accession>
<gene>
    <name evidence="2" type="ORF">C8N47_11375</name>
</gene>
<keyword evidence="3" id="KW-1185">Reference proteome</keyword>
<dbReference type="AlphaFoldDB" id="A0A2T5BZS7"/>
<reference evidence="2 3" key="1">
    <citation type="submission" date="2018-04" db="EMBL/GenBank/DDBJ databases">
        <title>Genomic Encyclopedia of Archaeal and Bacterial Type Strains, Phase II (KMG-II): from individual species to whole genera.</title>
        <authorList>
            <person name="Goeker M."/>
        </authorList>
    </citation>
    <scope>NUCLEOTIDE SEQUENCE [LARGE SCALE GENOMIC DNA]</scope>
    <source>
        <strain evidence="2 3">DSM 28823</strain>
    </source>
</reference>
<dbReference type="Gene3D" id="3.30.2310.20">
    <property type="entry name" value="RelE-like"/>
    <property type="match status" value="1"/>
</dbReference>
<keyword evidence="1" id="KW-1277">Toxin-antitoxin system</keyword>
<dbReference type="Proteomes" id="UP000243525">
    <property type="component" value="Unassembled WGS sequence"/>
</dbReference>
<dbReference type="InterPro" id="IPR007712">
    <property type="entry name" value="RelE/ParE_toxin"/>
</dbReference>
<sequence>MAKRKIIWSHIAKLKVFEILAFYTKRNKSPRYSTKLYKRFNKELALVDSYPELGMKTDFAAVRGLIVEDFILFYEVTSSNIIVHTVWDCRQNPKDLKIK</sequence>
<evidence type="ECO:0000256" key="1">
    <source>
        <dbReference type="ARBA" id="ARBA00022649"/>
    </source>
</evidence>
<dbReference type="OrthoDB" id="1098070at2"/>
<proteinExistence type="predicted"/>